<dbReference type="InterPro" id="IPR042278">
    <property type="entry name" value="Mfa-like_1_N"/>
</dbReference>
<feature type="chain" id="PRO_5024337124" description="Fimbrillin family protein" evidence="1">
    <location>
        <begin position="28"/>
        <end position="521"/>
    </location>
</feature>
<dbReference type="Proteomes" id="UP000323717">
    <property type="component" value="Unassembled WGS sequence"/>
</dbReference>
<gene>
    <name evidence="2" type="ORF">F3D71_21450</name>
</gene>
<evidence type="ECO:0000256" key="1">
    <source>
        <dbReference type="SAM" id="SignalP"/>
    </source>
</evidence>
<feature type="signal peptide" evidence="1">
    <location>
        <begin position="1"/>
        <end position="27"/>
    </location>
</feature>
<protein>
    <recommendedName>
        <fullName evidence="4">Fimbrillin family protein</fullName>
    </recommendedName>
</protein>
<reference evidence="2 3" key="1">
    <citation type="journal article" date="2019" name="Nat. Med.">
        <title>A library of human gut bacterial isolates paired with longitudinal multiomics data enables mechanistic microbiome research.</title>
        <authorList>
            <person name="Poyet M."/>
            <person name="Groussin M."/>
            <person name="Gibbons S.M."/>
            <person name="Avila-Pacheco J."/>
            <person name="Jiang X."/>
            <person name="Kearney S.M."/>
            <person name="Perrotta A.R."/>
            <person name="Berdy B."/>
            <person name="Zhao S."/>
            <person name="Lieberman T.D."/>
            <person name="Swanson P.K."/>
            <person name="Smith M."/>
            <person name="Roesemann S."/>
            <person name="Alexander J.E."/>
            <person name="Rich S.A."/>
            <person name="Livny J."/>
            <person name="Vlamakis H."/>
            <person name="Clish C."/>
            <person name="Bullock K."/>
            <person name="Deik A."/>
            <person name="Scott J."/>
            <person name="Pierce K.A."/>
            <person name="Xavier R.J."/>
            <person name="Alm E.J."/>
        </authorList>
    </citation>
    <scope>NUCLEOTIDE SEQUENCE [LARGE SCALE GENOMIC DNA]</scope>
    <source>
        <strain evidence="2 3">BIOML-A163</strain>
    </source>
</reference>
<dbReference type="InterPro" id="IPR025049">
    <property type="entry name" value="Mfa-like_1"/>
</dbReference>
<keyword evidence="1" id="KW-0732">Signal</keyword>
<dbReference type="Gene3D" id="2.60.40.3570">
    <property type="match status" value="1"/>
</dbReference>
<dbReference type="AlphaFoldDB" id="A0A5M5BX48"/>
<organism evidence="2 3">
    <name type="scientific">Bacteroides ovatus</name>
    <dbReference type="NCBI Taxonomy" id="28116"/>
    <lineage>
        <taxon>Bacteria</taxon>
        <taxon>Pseudomonadati</taxon>
        <taxon>Bacteroidota</taxon>
        <taxon>Bacteroidia</taxon>
        <taxon>Bacteroidales</taxon>
        <taxon>Bacteroidaceae</taxon>
        <taxon>Bacteroides</taxon>
    </lineage>
</organism>
<dbReference type="Gene3D" id="2.60.40.2620">
    <property type="entry name" value="Fimbrillin-like"/>
    <property type="match status" value="1"/>
</dbReference>
<comment type="caution">
    <text evidence="2">The sequence shown here is derived from an EMBL/GenBank/DDBJ whole genome shotgun (WGS) entry which is preliminary data.</text>
</comment>
<evidence type="ECO:0000313" key="3">
    <source>
        <dbReference type="Proteomes" id="UP000323717"/>
    </source>
</evidence>
<accession>A0A5M5BX48</accession>
<evidence type="ECO:0008006" key="4">
    <source>
        <dbReference type="Google" id="ProtNLM"/>
    </source>
</evidence>
<dbReference type="PROSITE" id="PS51257">
    <property type="entry name" value="PROKAR_LIPOPROTEIN"/>
    <property type="match status" value="1"/>
</dbReference>
<dbReference type="Pfam" id="PF13149">
    <property type="entry name" value="Mfa_like_1"/>
    <property type="match status" value="1"/>
</dbReference>
<proteinExistence type="predicted"/>
<sequence length="521" mass="56037">MTFKNKHSFISGFLGAALLIASSCALGGCTEIADEPQGIDDAGNGTPLTIRATASGFVSCVQGDTPATRTPTENGYTTEFNDGDAIGIFALKEYATPDVTPVDGVYNLKLVYTKAADGSGSWAPASGDTHVLYSYDDLVYVAYYPYREGITIKQDIETEIFKDLAANAKLQPAADQSTPAAYTGSDLMAAFARPATDPTDANKKVLTLAFEHLHALLVLKTNKLFNCTPPAGAGFEYSDPMLGADATAKDAVINGIKALPMGDGTFRAIVKTASADIVPTGNYKTTGDKTVLYTGASLAAATFTAGKYYTQQVNMLESPDESVIRPLQEGDFFCSNGKISPYEANSFSSPVIGVVFYVGRHPEDNGVYVDKNGNPMEVHGYVINRSEGTDQWHNGGGTDFGTYKSTTDFNGYFNTDKLQAISAGYYDMMTYVRKQTNSPQTTSGWFLPSIGQLIYIKKKYAEVISKSFDKCGGAMGRGWQHHYWSSTEATAANSYNINWDSGTYSQKNKSSGSMVRTALAF</sequence>
<name>A0A5M5BX48_BACOV</name>
<evidence type="ECO:0000313" key="2">
    <source>
        <dbReference type="EMBL" id="KAA3943862.1"/>
    </source>
</evidence>
<dbReference type="EMBL" id="VWLE01000405">
    <property type="protein sequence ID" value="KAA3943862.1"/>
    <property type="molecule type" value="Genomic_DNA"/>
</dbReference>
<dbReference type="CDD" id="cd13120">
    <property type="entry name" value="BF2867_like_N"/>
    <property type="match status" value="1"/>
</dbReference>